<dbReference type="InterPro" id="IPR036770">
    <property type="entry name" value="Ankyrin_rpt-contain_sf"/>
</dbReference>
<dbReference type="PROSITE" id="PS50297">
    <property type="entry name" value="ANK_REP_REGION"/>
    <property type="match status" value="3"/>
</dbReference>
<evidence type="ECO:0000256" key="3">
    <source>
        <dbReference type="PROSITE-ProRule" id="PRU00023"/>
    </source>
</evidence>
<keyword evidence="5" id="KW-1185">Reference proteome</keyword>
<evidence type="ECO:0000256" key="1">
    <source>
        <dbReference type="ARBA" id="ARBA00022737"/>
    </source>
</evidence>
<dbReference type="InterPro" id="IPR002110">
    <property type="entry name" value="Ankyrin_rpt"/>
</dbReference>
<reference evidence="4 5" key="1">
    <citation type="journal article" date="2012" name="Stand. Genomic Sci.">
        <title>Complete genome sequence of Pyrobaculum oguniense.</title>
        <authorList>
            <person name="Bernick D.L."/>
            <person name="Karplus K."/>
            <person name="Lui L.M."/>
            <person name="Coker J.K."/>
            <person name="Murphy J.N."/>
            <person name="Chan P.P."/>
            <person name="Cozen A.E."/>
            <person name="Lowe T.M."/>
        </authorList>
    </citation>
    <scope>NUCLEOTIDE SEQUENCE [LARGE SCALE GENOMIC DNA]</scope>
    <source>
        <strain evidence="4 5">TE7</strain>
    </source>
</reference>
<keyword evidence="1" id="KW-0677">Repeat</keyword>
<dbReference type="PANTHER" id="PTHR24189:SF50">
    <property type="entry name" value="ANKYRIN REPEAT AND SOCS BOX PROTEIN 2"/>
    <property type="match status" value="1"/>
</dbReference>
<evidence type="ECO:0000313" key="5">
    <source>
        <dbReference type="Proteomes" id="UP000009062"/>
    </source>
</evidence>
<dbReference type="SMART" id="SM00248">
    <property type="entry name" value="ANK"/>
    <property type="match status" value="3"/>
</dbReference>
<dbReference type="HOGENOM" id="CLU_1187822_0_0_2"/>
<sequence length="233" mass="26975">MNSEIFKLKEAIEKNDIETLKRSPGLLDFAGVVVERGMTSIHIAVERDRREVVKMFLEHNPELANWADWRRRDELGKLKAFGVEAPYGTPLHTAAEYCRVEIAELLLQRGADPNAKTWWGWTPLHYAAWKRCTPVTELLLRHGADPYAKDGVDQTPYDLVSDPHVALSFIRRGIGGKKLWEIVINYARYQSSRQDLNSIISFEQLLPRYELPIIRSEPINRKWLSICNDDSFW</sequence>
<dbReference type="EMBL" id="CP003316">
    <property type="protein sequence ID" value="AFA40165.1"/>
    <property type="molecule type" value="Genomic_DNA"/>
</dbReference>
<feature type="repeat" description="ANK" evidence="3">
    <location>
        <begin position="36"/>
        <end position="63"/>
    </location>
</feature>
<dbReference type="AlphaFoldDB" id="H6QCW9"/>
<protein>
    <submittedName>
        <fullName evidence="4">Ankyrin repeat protein</fullName>
    </submittedName>
</protein>
<gene>
    <name evidence="4" type="ordered locus">Pogu_2138</name>
</gene>
<dbReference type="InterPro" id="IPR050745">
    <property type="entry name" value="Multifunctional_regulatory"/>
</dbReference>
<dbReference type="Pfam" id="PF00023">
    <property type="entry name" value="Ank"/>
    <property type="match status" value="1"/>
</dbReference>
<feature type="repeat" description="ANK" evidence="3">
    <location>
        <begin position="89"/>
        <end position="118"/>
    </location>
</feature>
<evidence type="ECO:0000313" key="4">
    <source>
        <dbReference type="EMBL" id="AFA40165.1"/>
    </source>
</evidence>
<dbReference type="eggNOG" id="arCOG04004">
    <property type="taxonomic scope" value="Archaea"/>
</dbReference>
<dbReference type="STRING" id="698757.Pogu_2138"/>
<organism evidence="4 5">
    <name type="scientific">Pyrobaculum oguniense (strain DSM 13380 / JCM 10595 / TE7)</name>
    <dbReference type="NCBI Taxonomy" id="698757"/>
    <lineage>
        <taxon>Archaea</taxon>
        <taxon>Thermoproteota</taxon>
        <taxon>Thermoprotei</taxon>
        <taxon>Thermoproteales</taxon>
        <taxon>Thermoproteaceae</taxon>
        <taxon>Pyrobaculum</taxon>
    </lineage>
</organism>
<dbReference type="Proteomes" id="UP000009062">
    <property type="component" value="Chromosome"/>
</dbReference>
<dbReference type="SUPFAM" id="SSF48403">
    <property type="entry name" value="Ankyrin repeat"/>
    <property type="match status" value="1"/>
</dbReference>
<dbReference type="PROSITE" id="PS50088">
    <property type="entry name" value="ANK_REPEAT"/>
    <property type="match status" value="3"/>
</dbReference>
<keyword evidence="2 3" id="KW-0040">ANK repeat</keyword>
<evidence type="ECO:0000256" key="2">
    <source>
        <dbReference type="ARBA" id="ARBA00023043"/>
    </source>
</evidence>
<dbReference type="Pfam" id="PF12796">
    <property type="entry name" value="Ank_2"/>
    <property type="match status" value="1"/>
</dbReference>
<name>H6QCW9_PYROT</name>
<feature type="repeat" description="ANK" evidence="3">
    <location>
        <begin position="119"/>
        <end position="151"/>
    </location>
</feature>
<dbReference type="PANTHER" id="PTHR24189">
    <property type="entry name" value="MYOTROPHIN"/>
    <property type="match status" value="1"/>
</dbReference>
<dbReference type="PRINTS" id="PR01415">
    <property type="entry name" value="ANKYRIN"/>
</dbReference>
<dbReference type="KEGG" id="pog:Pogu_2138"/>
<accession>H6QCW9</accession>
<dbReference type="Gene3D" id="1.25.40.20">
    <property type="entry name" value="Ankyrin repeat-containing domain"/>
    <property type="match status" value="1"/>
</dbReference>
<proteinExistence type="predicted"/>